<dbReference type="AlphaFoldDB" id="A0A1H3X1D9"/>
<evidence type="ECO:0000259" key="1">
    <source>
        <dbReference type="Pfam" id="PF13521"/>
    </source>
</evidence>
<evidence type="ECO:0000313" key="3">
    <source>
        <dbReference type="Proteomes" id="UP000198820"/>
    </source>
</evidence>
<sequence>MGSEKIVLIGGPSTGKSSIIESLTHCKYQCMPEISREVTRRAKEDGIEQLFLTDPLKFSELLLKGRINQFKAASTLSSKYVFIDRGIPDVTAYMDYFGQEYPESFSEANKKYIYDKIFILPIWDEIYTTDGERFEGIDLAKGLQKSLRKTYESLGYNLIEVPKTDINRRIDFILAHL</sequence>
<accession>A0A1H3X1D9</accession>
<name>A0A1H3X1D9_9FLAO</name>
<dbReference type="Pfam" id="PF13521">
    <property type="entry name" value="AAA_28"/>
    <property type="match status" value="1"/>
</dbReference>
<dbReference type="Gene3D" id="3.40.50.300">
    <property type="entry name" value="P-loop containing nucleotide triphosphate hydrolases"/>
    <property type="match status" value="1"/>
</dbReference>
<dbReference type="EMBL" id="FNQF01000002">
    <property type="protein sequence ID" value="SDZ92801.1"/>
    <property type="molecule type" value="Genomic_DNA"/>
</dbReference>
<dbReference type="InterPro" id="IPR027417">
    <property type="entry name" value="P-loop_NTPase"/>
</dbReference>
<keyword evidence="3" id="KW-1185">Reference proteome</keyword>
<dbReference type="STRING" id="908615.SAMN05421540_102205"/>
<dbReference type="SUPFAM" id="SSF52540">
    <property type="entry name" value="P-loop containing nucleoside triphosphate hydrolases"/>
    <property type="match status" value="1"/>
</dbReference>
<feature type="domain" description="NadR/Ttd14 AAA" evidence="1">
    <location>
        <begin position="5"/>
        <end position="169"/>
    </location>
</feature>
<proteinExistence type="predicted"/>
<gene>
    <name evidence="2" type="ORF">SAMN05421540_102205</name>
</gene>
<dbReference type="Proteomes" id="UP000198820">
    <property type="component" value="Unassembled WGS sequence"/>
</dbReference>
<organism evidence="2 3">
    <name type="scientific">Psychroflexus halocasei</name>
    <dbReference type="NCBI Taxonomy" id="908615"/>
    <lineage>
        <taxon>Bacteria</taxon>
        <taxon>Pseudomonadati</taxon>
        <taxon>Bacteroidota</taxon>
        <taxon>Flavobacteriia</taxon>
        <taxon>Flavobacteriales</taxon>
        <taxon>Flavobacteriaceae</taxon>
        <taxon>Psychroflexus</taxon>
    </lineage>
</organism>
<dbReference type="InterPro" id="IPR038727">
    <property type="entry name" value="NadR/Ttd14_AAA_dom"/>
</dbReference>
<protein>
    <submittedName>
        <fullName evidence="2">Predicted ATPase</fullName>
    </submittedName>
</protein>
<reference evidence="2 3" key="1">
    <citation type="submission" date="2016-10" db="EMBL/GenBank/DDBJ databases">
        <authorList>
            <person name="de Groot N.N."/>
        </authorList>
    </citation>
    <scope>NUCLEOTIDE SEQUENCE [LARGE SCALE GENOMIC DNA]</scope>
    <source>
        <strain evidence="2 3">DSM 23581</strain>
    </source>
</reference>
<dbReference type="RefSeq" id="WP_093239369.1">
    <property type="nucleotide sequence ID" value="NZ_FNQF01000002.1"/>
</dbReference>
<evidence type="ECO:0000313" key="2">
    <source>
        <dbReference type="EMBL" id="SDZ92801.1"/>
    </source>
</evidence>